<gene>
    <name evidence="1" type="ORF">BZL29_8527</name>
</gene>
<comment type="caution">
    <text evidence="1">The sequence shown here is derived from an EMBL/GenBank/DDBJ whole genome shotgun (WGS) entry which is preliminary data.</text>
</comment>
<dbReference type="Proteomes" id="UP000188532">
    <property type="component" value="Unassembled WGS sequence"/>
</dbReference>
<sequence>MLIAFARGGHCSDPGEEVQARLPMLAMPERGVAEVSRPKCGADVLVARTAE</sequence>
<protein>
    <submittedName>
        <fullName evidence="1">Uncharacterized protein</fullName>
    </submittedName>
</protein>
<organism evidence="1 2">
    <name type="scientific">Mycobacterium kansasii</name>
    <dbReference type="NCBI Taxonomy" id="1768"/>
    <lineage>
        <taxon>Bacteria</taxon>
        <taxon>Bacillati</taxon>
        <taxon>Actinomycetota</taxon>
        <taxon>Actinomycetes</taxon>
        <taxon>Mycobacteriales</taxon>
        <taxon>Mycobacteriaceae</taxon>
        <taxon>Mycobacterium</taxon>
    </lineage>
</organism>
<accession>A0A1V3W924</accession>
<name>A0A1V3W924_MYCKA</name>
<proteinExistence type="predicted"/>
<evidence type="ECO:0000313" key="1">
    <source>
        <dbReference type="EMBL" id="OOK63487.1"/>
    </source>
</evidence>
<dbReference type="AlphaFoldDB" id="A0A1V3W924"/>
<evidence type="ECO:0000313" key="2">
    <source>
        <dbReference type="Proteomes" id="UP000188532"/>
    </source>
</evidence>
<reference evidence="1 2" key="1">
    <citation type="submission" date="2017-02" db="EMBL/GenBank/DDBJ databases">
        <title>Complete genome sequences of Mycobacterium kansasii strains isolated from rhesus macaques.</title>
        <authorList>
            <person name="Panda A."/>
            <person name="Nagaraj S."/>
            <person name="Zhao X."/>
            <person name="Tettelin H."/>
            <person name="Detolla L.J."/>
        </authorList>
    </citation>
    <scope>NUCLEOTIDE SEQUENCE [LARGE SCALE GENOMIC DNA]</scope>
    <source>
        <strain evidence="1 2">11-3469</strain>
    </source>
</reference>
<dbReference type="EMBL" id="MVBN01000019">
    <property type="protein sequence ID" value="OOK63487.1"/>
    <property type="molecule type" value="Genomic_DNA"/>
</dbReference>